<dbReference type="EMBL" id="AUPC02000322">
    <property type="protein sequence ID" value="POG61888.1"/>
    <property type="molecule type" value="Genomic_DNA"/>
</dbReference>
<dbReference type="AlphaFoldDB" id="A0A2P4P931"/>
<evidence type="ECO:0000313" key="2">
    <source>
        <dbReference type="EMBL" id="POG61888.1"/>
    </source>
</evidence>
<accession>A0A2P4P931</accession>
<sequence length="421" mass="48081">MSTAEPIQRAQKAKINKFVLILEQFLERYNLSAKSTTEQLSEHTSELNALLPDWKARKCVKEALVRGTEKRSAFSKEQIGALVPDQRNKIYSVRKRAQEVAKSEDKWDIFINTLSLEPKENKDGVIDDKEMVASSSNQSRFRKYLAEYGANHELIDRYAKDLKTTTASNKIQQEWIEKRLANPGRTPEHFTFEKVLRRLQNIDTSKIPSMQDFADVIVMLSMRPAKVSSLQIINYKPDSEDLPAWYKAGYSWYCTGCRKQRDKPMPMRLLSMEKDPERARELLTWIQDAIKAGKLRDPVYTETGKRNNVPFAKFIKSLKTNQDKDEITPELLRKIGAKHALIHAGPNPTPQHLDNLSEIALRHKINCLDAGKNYALLGDSESKEPISDSENSPSLVPQPKNDDYNPFNGQIAEIDSMLAGF</sequence>
<feature type="region of interest" description="Disordered" evidence="1">
    <location>
        <begin position="380"/>
        <end position="404"/>
    </location>
</feature>
<evidence type="ECO:0000313" key="3">
    <source>
        <dbReference type="Proteomes" id="UP000018888"/>
    </source>
</evidence>
<proteinExistence type="predicted"/>
<protein>
    <submittedName>
        <fullName evidence="2">Uncharacterized protein</fullName>
    </submittedName>
</protein>
<organism evidence="2 3">
    <name type="scientific">Rhizophagus irregularis (strain DAOM 181602 / DAOM 197198 / MUCL 43194)</name>
    <name type="common">Arbuscular mycorrhizal fungus</name>
    <name type="synonym">Glomus intraradices</name>
    <dbReference type="NCBI Taxonomy" id="747089"/>
    <lineage>
        <taxon>Eukaryota</taxon>
        <taxon>Fungi</taxon>
        <taxon>Fungi incertae sedis</taxon>
        <taxon>Mucoromycota</taxon>
        <taxon>Glomeromycotina</taxon>
        <taxon>Glomeromycetes</taxon>
        <taxon>Glomerales</taxon>
        <taxon>Glomeraceae</taxon>
        <taxon>Rhizophagus</taxon>
    </lineage>
</organism>
<gene>
    <name evidence="2" type="ORF">GLOIN_2v1846791</name>
</gene>
<reference evidence="2 3" key="1">
    <citation type="journal article" date="2013" name="Proc. Natl. Acad. Sci. U.S.A.">
        <title>Genome of an arbuscular mycorrhizal fungus provides insight into the oldest plant symbiosis.</title>
        <authorList>
            <person name="Tisserant E."/>
            <person name="Malbreil M."/>
            <person name="Kuo A."/>
            <person name="Kohler A."/>
            <person name="Symeonidi A."/>
            <person name="Balestrini R."/>
            <person name="Charron P."/>
            <person name="Duensing N."/>
            <person name="Frei Dit Frey N."/>
            <person name="Gianinazzi-Pearson V."/>
            <person name="Gilbert L.B."/>
            <person name="Handa Y."/>
            <person name="Herr J.R."/>
            <person name="Hijri M."/>
            <person name="Koul R."/>
            <person name="Kawaguchi M."/>
            <person name="Krajinski F."/>
            <person name="Lammers P.J."/>
            <person name="Masclaux F.G."/>
            <person name="Murat C."/>
            <person name="Morin E."/>
            <person name="Ndikumana S."/>
            <person name="Pagni M."/>
            <person name="Petitpierre D."/>
            <person name="Requena N."/>
            <person name="Rosikiewicz P."/>
            <person name="Riley R."/>
            <person name="Saito K."/>
            <person name="San Clemente H."/>
            <person name="Shapiro H."/>
            <person name="van Tuinen D."/>
            <person name="Becard G."/>
            <person name="Bonfante P."/>
            <person name="Paszkowski U."/>
            <person name="Shachar-Hill Y.Y."/>
            <person name="Tuskan G.A."/>
            <person name="Young P.W."/>
            <person name="Sanders I.R."/>
            <person name="Henrissat B."/>
            <person name="Rensing S.A."/>
            <person name="Grigoriev I.V."/>
            <person name="Corradi N."/>
            <person name="Roux C."/>
            <person name="Martin F."/>
        </authorList>
    </citation>
    <scope>NUCLEOTIDE SEQUENCE [LARGE SCALE GENOMIC DNA]</scope>
    <source>
        <strain evidence="2 3">DAOM 197198</strain>
    </source>
</reference>
<comment type="caution">
    <text evidence="2">The sequence shown here is derived from an EMBL/GenBank/DDBJ whole genome shotgun (WGS) entry which is preliminary data.</text>
</comment>
<name>A0A2P4P931_RHIID</name>
<reference evidence="2 3" key="2">
    <citation type="journal article" date="2018" name="New Phytol.">
        <title>High intraspecific genome diversity in the model arbuscular mycorrhizal symbiont Rhizophagus irregularis.</title>
        <authorList>
            <person name="Chen E.C.H."/>
            <person name="Morin E."/>
            <person name="Beaudet D."/>
            <person name="Noel J."/>
            <person name="Yildirir G."/>
            <person name="Ndikumana S."/>
            <person name="Charron P."/>
            <person name="St-Onge C."/>
            <person name="Giorgi J."/>
            <person name="Kruger M."/>
            <person name="Marton T."/>
            <person name="Ropars J."/>
            <person name="Grigoriev I.V."/>
            <person name="Hainaut M."/>
            <person name="Henrissat B."/>
            <person name="Roux C."/>
            <person name="Martin F."/>
            <person name="Corradi N."/>
        </authorList>
    </citation>
    <scope>NUCLEOTIDE SEQUENCE [LARGE SCALE GENOMIC DNA]</scope>
    <source>
        <strain evidence="2 3">DAOM 197198</strain>
    </source>
</reference>
<keyword evidence="3" id="KW-1185">Reference proteome</keyword>
<dbReference type="VEuPathDB" id="FungiDB:RhiirFUN_016809"/>
<evidence type="ECO:0000256" key="1">
    <source>
        <dbReference type="SAM" id="MobiDB-lite"/>
    </source>
</evidence>
<dbReference type="Proteomes" id="UP000018888">
    <property type="component" value="Unassembled WGS sequence"/>
</dbReference>